<reference evidence="1" key="2">
    <citation type="journal article" date="2015" name="Data Brief">
        <title>Shoot transcriptome of the giant reed, Arundo donax.</title>
        <authorList>
            <person name="Barrero R.A."/>
            <person name="Guerrero F.D."/>
            <person name="Moolhuijzen P."/>
            <person name="Goolsby J.A."/>
            <person name="Tidwell J."/>
            <person name="Bellgard S.E."/>
            <person name="Bellgard M.I."/>
        </authorList>
    </citation>
    <scope>NUCLEOTIDE SEQUENCE</scope>
    <source>
        <tissue evidence="1">Shoot tissue taken approximately 20 cm above the soil surface</tissue>
    </source>
</reference>
<dbReference type="AlphaFoldDB" id="A0A0A9A171"/>
<reference evidence="1" key="1">
    <citation type="submission" date="2014-09" db="EMBL/GenBank/DDBJ databases">
        <authorList>
            <person name="Magalhaes I.L.F."/>
            <person name="Oliveira U."/>
            <person name="Santos F.R."/>
            <person name="Vidigal T.H.D.A."/>
            <person name="Brescovit A.D."/>
            <person name="Santos A.J."/>
        </authorList>
    </citation>
    <scope>NUCLEOTIDE SEQUENCE</scope>
    <source>
        <tissue evidence="1">Shoot tissue taken approximately 20 cm above the soil surface</tissue>
    </source>
</reference>
<sequence length="48" mass="5516">MIYIVADKYEKLQTTKKTQLKAAAHYTKLYYIAITRIQISPDGTSSLH</sequence>
<organism evidence="1">
    <name type="scientific">Arundo donax</name>
    <name type="common">Giant reed</name>
    <name type="synonym">Donax arundinaceus</name>
    <dbReference type="NCBI Taxonomy" id="35708"/>
    <lineage>
        <taxon>Eukaryota</taxon>
        <taxon>Viridiplantae</taxon>
        <taxon>Streptophyta</taxon>
        <taxon>Embryophyta</taxon>
        <taxon>Tracheophyta</taxon>
        <taxon>Spermatophyta</taxon>
        <taxon>Magnoliopsida</taxon>
        <taxon>Liliopsida</taxon>
        <taxon>Poales</taxon>
        <taxon>Poaceae</taxon>
        <taxon>PACMAD clade</taxon>
        <taxon>Arundinoideae</taxon>
        <taxon>Arundineae</taxon>
        <taxon>Arundo</taxon>
    </lineage>
</organism>
<name>A0A0A9A171_ARUDO</name>
<proteinExistence type="predicted"/>
<protein>
    <submittedName>
        <fullName evidence="1">Uncharacterized protein</fullName>
    </submittedName>
</protein>
<dbReference type="EMBL" id="GBRH01252496">
    <property type="protein sequence ID" value="JAD45399.1"/>
    <property type="molecule type" value="Transcribed_RNA"/>
</dbReference>
<evidence type="ECO:0000313" key="1">
    <source>
        <dbReference type="EMBL" id="JAD45399.1"/>
    </source>
</evidence>
<accession>A0A0A9A171</accession>